<dbReference type="AlphaFoldDB" id="A0A073JXI5"/>
<name>A0A073JXI5_9BACI</name>
<accession>A0A073JXI5</accession>
<keyword evidence="1" id="KW-0472">Membrane</keyword>
<comment type="caution">
    <text evidence="2">The sequence shown here is derived from an EMBL/GenBank/DDBJ whole genome shotgun (WGS) entry which is preliminary data.</text>
</comment>
<dbReference type="RefSeq" id="WP_034639777.1">
    <property type="nucleotide sequence ID" value="NZ_CBCSJC010000009.1"/>
</dbReference>
<keyword evidence="1" id="KW-0812">Transmembrane</keyword>
<gene>
    <name evidence="2" type="ORF">BAMA_02515</name>
</gene>
<proteinExistence type="predicted"/>
<dbReference type="Proteomes" id="UP000027822">
    <property type="component" value="Unassembled WGS sequence"/>
</dbReference>
<feature type="transmembrane region" description="Helical" evidence="1">
    <location>
        <begin position="80"/>
        <end position="102"/>
    </location>
</feature>
<evidence type="ECO:0000313" key="3">
    <source>
        <dbReference type="Proteomes" id="UP000027822"/>
    </source>
</evidence>
<feature type="transmembrane region" description="Helical" evidence="1">
    <location>
        <begin position="9"/>
        <end position="28"/>
    </location>
</feature>
<sequence>MNNKATPTWLLSLMSIVLGGAAIWYTWFRYSERVQNGIEIPWYNWTTLILMGGVGISFLIAAIVLFFNKSGGWAMFKGSFIMAQFTLFANLLLLIVKVILNFDTEKATLFFERLYESPLDKAILTIVIIFISLNLVDKFIRKQKQS</sequence>
<protein>
    <submittedName>
        <fullName evidence="2">Uncharacterized protein</fullName>
    </submittedName>
</protein>
<keyword evidence="3" id="KW-1185">Reference proteome</keyword>
<dbReference type="EMBL" id="JOTN01000010">
    <property type="protein sequence ID" value="KEK18966.1"/>
    <property type="molecule type" value="Genomic_DNA"/>
</dbReference>
<dbReference type="OrthoDB" id="2612275at2"/>
<evidence type="ECO:0000313" key="2">
    <source>
        <dbReference type="EMBL" id="KEK18966.1"/>
    </source>
</evidence>
<feature type="transmembrane region" description="Helical" evidence="1">
    <location>
        <begin position="48"/>
        <end position="68"/>
    </location>
</feature>
<feature type="transmembrane region" description="Helical" evidence="1">
    <location>
        <begin position="122"/>
        <end position="140"/>
    </location>
</feature>
<evidence type="ECO:0000256" key="1">
    <source>
        <dbReference type="SAM" id="Phobius"/>
    </source>
</evidence>
<keyword evidence="1" id="KW-1133">Transmembrane helix</keyword>
<organism evidence="2 3">
    <name type="scientific">Bacillus manliponensis</name>
    <dbReference type="NCBI Taxonomy" id="574376"/>
    <lineage>
        <taxon>Bacteria</taxon>
        <taxon>Bacillati</taxon>
        <taxon>Bacillota</taxon>
        <taxon>Bacilli</taxon>
        <taxon>Bacillales</taxon>
        <taxon>Bacillaceae</taxon>
        <taxon>Bacillus</taxon>
        <taxon>Bacillus cereus group</taxon>
    </lineage>
</organism>
<reference evidence="2 3" key="1">
    <citation type="submission" date="2014-06" db="EMBL/GenBank/DDBJ databases">
        <title>Draft genome sequence of Bacillus manliponensis JCM 15802 (MCCC 1A00708).</title>
        <authorList>
            <person name="Lai Q."/>
            <person name="Liu Y."/>
            <person name="Shao Z."/>
        </authorList>
    </citation>
    <scope>NUCLEOTIDE SEQUENCE [LARGE SCALE GENOMIC DNA]</scope>
    <source>
        <strain evidence="2 3">JCM 15802</strain>
    </source>
</reference>